<dbReference type="AlphaFoldDB" id="A0A5B7CW43"/>
<evidence type="ECO:0000313" key="1">
    <source>
        <dbReference type="EMBL" id="MPC12954.1"/>
    </source>
</evidence>
<name>A0A5B7CW43_PORTR</name>
<dbReference type="EMBL" id="VSRR010000248">
    <property type="protein sequence ID" value="MPC12954.1"/>
    <property type="molecule type" value="Genomic_DNA"/>
</dbReference>
<reference evidence="1 2" key="1">
    <citation type="submission" date="2019-05" db="EMBL/GenBank/DDBJ databases">
        <title>Another draft genome of Portunus trituberculatus and its Hox gene families provides insights of decapod evolution.</title>
        <authorList>
            <person name="Jeong J.-H."/>
            <person name="Song I."/>
            <person name="Kim S."/>
            <person name="Choi T."/>
            <person name="Kim D."/>
            <person name="Ryu S."/>
            <person name="Kim W."/>
        </authorList>
    </citation>
    <scope>NUCLEOTIDE SEQUENCE [LARGE SCALE GENOMIC DNA]</scope>
    <source>
        <tissue evidence="1">Muscle</tissue>
    </source>
</reference>
<proteinExistence type="predicted"/>
<organism evidence="1 2">
    <name type="scientific">Portunus trituberculatus</name>
    <name type="common">Swimming crab</name>
    <name type="synonym">Neptunus trituberculatus</name>
    <dbReference type="NCBI Taxonomy" id="210409"/>
    <lineage>
        <taxon>Eukaryota</taxon>
        <taxon>Metazoa</taxon>
        <taxon>Ecdysozoa</taxon>
        <taxon>Arthropoda</taxon>
        <taxon>Crustacea</taxon>
        <taxon>Multicrustacea</taxon>
        <taxon>Malacostraca</taxon>
        <taxon>Eumalacostraca</taxon>
        <taxon>Eucarida</taxon>
        <taxon>Decapoda</taxon>
        <taxon>Pleocyemata</taxon>
        <taxon>Brachyura</taxon>
        <taxon>Eubrachyura</taxon>
        <taxon>Portunoidea</taxon>
        <taxon>Portunidae</taxon>
        <taxon>Portuninae</taxon>
        <taxon>Portunus</taxon>
    </lineage>
</organism>
<protein>
    <submittedName>
        <fullName evidence="1">Uncharacterized protein</fullName>
    </submittedName>
</protein>
<gene>
    <name evidence="1" type="ORF">E2C01_005672</name>
</gene>
<evidence type="ECO:0000313" key="2">
    <source>
        <dbReference type="Proteomes" id="UP000324222"/>
    </source>
</evidence>
<accession>A0A5B7CW43</accession>
<sequence length="104" mass="11995">MPHHYPISHISCRNRDGRKWVSEISCLPYNIRNRLHVRGFLSVPQGEGIYVLLTRITALPLHEVKNRDCGVVSALLCAHTTHTHILDTVVMKAVRAWLIELRHR</sequence>
<comment type="caution">
    <text evidence="1">The sequence shown here is derived from an EMBL/GenBank/DDBJ whole genome shotgun (WGS) entry which is preliminary data.</text>
</comment>
<keyword evidence="2" id="KW-1185">Reference proteome</keyword>
<dbReference type="Proteomes" id="UP000324222">
    <property type="component" value="Unassembled WGS sequence"/>
</dbReference>